<protein>
    <submittedName>
        <fullName evidence="1">Uncharacterized protein</fullName>
    </submittedName>
</protein>
<dbReference type="PROSITE" id="PS51257">
    <property type="entry name" value="PROKAR_LIPOPROTEIN"/>
    <property type="match status" value="1"/>
</dbReference>
<organism evidence="1 2">
    <name type="scientific">Glossina austeni</name>
    <name type="common">Savannah tsetse fly</name>
    <dbReference type="NCBI Taxonomy" id="7395"/>
    <lineage>
        <taxon>Eukaryota</taxon>
        <taxon>Metazoa</taxon>
        <taxon>Ecdysozoa</taxon>
        <taxon>Arthropoda</taxon>
        <taxon>Hexapoda</taxon>
        <taxon>Insecta</taxon>
        <taxon>Pterygota</taxon>
        <taxon>Neoptera</taxon>
        <taxon>Endopterygota</taxon>
        <taxon>Diptera</taxon>
        <taxon>Brachycera</taxon>
        <taxon>Muscomorpha</taxon>
        <taxon>Hippoboscoidea</taxon>
        <taxon>Glossinidae</taxon>
        <taxon>Glossina</taxon>
    </lineage>
</organism>
<reference evidence="1" key="1">
    <citation type="submission" date="2020-05" db="UniProtKB">
        <authorList>
            <consortium name="EnsemblMetazoa"/>
        </authorList>
    </citation>
    <scope>IDENTIFICATION</scope>
    <source>
        <strain evidence="1">TTRI</strain>
    </source>
</reference>
<sequence>MASKYCCVGGVLGACRIARALDEFALAVAIFGVAADVSAGMPRGICGNAAIWCSIPEFICDNTNDLLEVANFRAPLAWGHFRVSLIA</sequence>
<dbReference type="VEuPathDB" id="VectorBase:GAUT003845"/>
<dbReference type="AlphaFoldDB" id="A0A1A9UG90"/>
<dbReference type="EnsemblMetazoa" id="GAUT003845-RA">
    <property type="protein sequence ID" value="GAUT003845-PA"/>
    <property type="gene ID" value="GAUT003845"/>
</dbReference>
<evidence type="ECO:0000313" key="2">
    <source>
        <dbReference type="Proteomes" id="UP000078200"/>
    </source>
</evidence>
<evidence type="ECO:0000313" key="1">
    <source>
        <dbReference type="EnsemblMetazoa" id="GAUT003845-PA"/>
    </source>
</evidence>
<accession>A0A1A9UG90</accession>
<proteinExistence type="predicted"/>
<dbReference type="Proteomes" id="UP000078200">
    <property type="component" value="Unassembled WGS sequence"/>
</dbReference>
<keyword evidence="2" id="KW-1185">Reference proteome</keyword>
<name>A0A1A9UG90_GLOAU</name>